<dbReference type="PANTHER" id="PTHR21386:SF0">
    <property type="entry name" value="PROTEIN INSCUTEABLE HOMOLOG"/>
    <property type="match status" value="1"/>
</dbReference>
<feature type="domain" description="Protein inscuteable homologue C-terminal" evidence="2">
    <location>
        <begin position="580"/>
        <end position="877"/>
    </location>
</feature>
<feature type="compositionally biased region" description="Polar residues" evidence="1">
    <location>
        <begin position="115"/>
        <end position="124"/>
    </location>
</feature>
<evidence type="ECO:0000313" key="3">
    <source>
        <dbReference type="EMBL" id="CAD7014071.1"/>
    </source>
</evidence>
<reference evidence="3" key="1">
    <citation type="submission" date="2020-11" db="EMBL/GenBank/DDBJ databases">
        <authorList>
            <person name="Whitehead M."/>
        </authorList>
    </citation>
    <scope>NUCLEOTIDE SEQUENCE</scope>
    <source>
        <strain evidence="3">EGII</strain>
    </source>
</reference>
<evidence type="ECO:0000259" key="2">
    <source>
        <dbReference type="Pfam" id="PF19427"/>
    </source>
</evidence>
<dbReference type="InterPro" id="IPR016024">
    <property type="entry name" value="ARM-type_fold"/>
</dbReference>
<dbReference type="GO" id="GO:0008356">
    <property type="term" value="P:asymmetric cell division"/>
    <property type="evidence" value="ECO:0007669"/>
    <property type="project" value="InterPro"/>
</dbReference>
<dbReference type="Pfam" id="PF19427">
    <property type="entry name" value="Insc_C"/>
    <property type="match status" value="1"/>
</dbReference>
<feature type="compositionally biased region" description="Low complexity" evidence="1">
    <location>
        <begin position="132"/>
        <end position="162"/>
    </location>
</feature>
<organism evidence="3 4">
    <name type="scientific">Ceratitis capitata</name>
    <name type="common">Mediterranean fruit fly</name>
    <name type="synonym">Tephritis capitata</name>
    <dbReference type="NCBI Taxonomy" id="7213"/>
    <lineage>
        <taxon>Eukaryota</taxon>
        <taxon>Metazoa</taxon>
        <taxon>Ecdysozoa</taxon>
        <taxon>Arthropoda</taxon>
        <taxon>Hexapoda</taxon>
        <taxon>Insecta</taxon>
        <taxon>Pterygota</taxon>
        <taxon>Neoptera</taxon>
        <taxon>Endopterygota</taxon>
        <taxon>Diptera</taxon>
        <taxon>Brachycera</taxon>
        <taxon>Muscomorpha</taxon>
        <taxon>Tephritoidea</taxon>
        <taxon>Tephritidae</taxon>
        <taxon>Ceratitis</taxon>
        <taxon>Ceratitis</taxon>
    </lineage>
</organism>
<dbReference type="Gene3D" id="1.25.10.10">
    <property type="entry name" value="Leucine-rich Repeat Variant"/>
    <property type="match status" value="1"/>
</dbReference>
<sequence length="997" mass="109902">MAFQRSYSKVWWGSDNQQLSSALALSAAAGGATANNDGTSFTSGGFYYGSYFAQKTQQQLNAQRLQYNNHGSGGYHSLDSGSFRSYVGNLSRIQEVDDEQNNSKLSWGKRDSPGSLRSQDSGFSDNDESHSGRSLGGRSSKPSSPSAQNAASSPSSVHSAAVATPPTVIRRVGKSEFYSPLVNVSRRISFSGSPATATTLDAAIAATQGETTQLQQRLTADELLVSEAVSAAKKLNFDDANACGGLAVAAPQQAPQQAQQQQQPKRRRRIIRQATKPLSPTKRRTLLEDTDPDSEGERNEGTNLSTSSPFDELDRSAEHNRSRTRLHIAPEYNNETVYLGVTTATPPTAVPYNNETMVLGAGGVITCATQEDTNNNTMKMNEMDMDNSMTPLKNSYLPSTSTPKATVQASVQPWLQMSFRHVTYEYDNPLLNGHASDLQHWLHDLRASYEHEVMSTLQTKSIAQEAFKNLTITTNTVAKLIRQLQQRALNMQTDFERVERILSGTQEATLHEALASAEQLVANVADFTQVLERRAVFFNDSRLDRKRFEENMAQIRIITKDTRYSLERQHYINLESLLDDVQVLKRNLLICVRQLFEKMVRIIVQSVEQGQCDLMLRANINMIATLMNIDYEGFASLTDAFVQNEAVRALFIVCLENKLSSVRALALRALATVCCTPAAIAQLGACGGIEIVRDIIQVPGKERAGEFKRGDIERREAVSLLTQITAAWHGAEHRVDGLKACAELIVEGLTQLIMNTACPQTLLLCAAALNNLSRIEVTSHYSIMSNEAIFKLIEVVQVRGEETSIFLYEQIVAMLHNMSVNKKCHSHLANGNIINFITSAYQTEFYKNYKSRAESDAQRRTIKAILHTLTHLVHESTLGIELLEQHRVPAFFRQAMFIGGTGAGSGGEQWSLDGSHGREISSMLAGQLLQAQKQEPVAAVDESKRQQVFRAAVGEIENAAVQQGNANGRGSSRANNNANVSVKGNFKFNLTRQESFV</sequence>
<accession>A0A811VG88</accession>
<dbReference type="GO" id="GO:0009786">
    <property type="term" value="P:regulation of asymmetric cell division"/>
    <property type="evidence" value="ECO:0007669"/>
    <property type="project" value="TreeGrafter"/>
</dbReference>
<name>A0A811VG88_CERCA</name>
<gene>
    <name evidence="3" type="ORF">CCAP1982_LOCUS22079</name>
</gene>
<feature type="region of interest" description="Disordered" evidence="1">
    <location>
        <begin position="95"/>
        <end position="162"/>
    </location>
</feature>
<dbReference type="PANTHER" id="PTHR21386">
    <property type="entry name" value="INSCUTEABLE"/>
    <property type="match status" value="1"/>
</dbReference>
<dbReference type="CDD" id="cd21966">
    <property type="entry name" value="INSC_LBD"/>
    <property type="match status" value="1"/>
</dbReference>
<feature type="compositionally biased region" description="Basic and acidic residues" evidence="1">
    <location>
        <begin position="312"/>
        <end position="321"/>
    </location>
</feature>
<dbReference type="Proteomes" id="UP000606786">
    <property type="component" value="Unassembled WGS sequence"/>
</dbReference>
<dbReference type="GO" id="GO:0045179">
    <property type="term" value="C:apical cortex"/>
    <property type="evidence" value="ECO:0007669"/>
    <property type="project" value="TreeGrafter"/>
</dbReference>
<dbReference type="OrthoDB" id="5796379at2759"/>
<feature type="region of interest" description="Disordered" evidence="1">
    <location>
        <begin position="250"/>
        <end position="323"/>
    </location>
</feature>
<dbReference type="InterPro" id="IPR011989">
    <property type="entry name" value="ARM-like"/>
</dbReference>
<feature type="compositionally biased region" description="Low complexity" evidence="1">
    <location>
        <begin position="250"/>
        <end position="263"/>
    </location>
</feature>
<proteinExistence type="predicted"/>
<dbReference type="SUPFAM" id="SSF48371">
    <property type="entry name" value="ARM repeat"/>
    <property type="match status" value="1"/>
</dbReference>
<evidence type="ECO:0000313" key="4">
    <source>
        <dbReference type="Proteomes" id="UP000606786"/>
    </source>
</evidence>
<dbReference type="InterPro" id="IPR039921">
    <property type="entry name" value="Inscuteable"/>
</dbReference>
<dbReference type="GO" id="GO:0045176">
    <property type="term" value="P:apical protein localization"/>
    <property type="evidence" value="ECO:0007669"/>
    <property type="project" value="TreeGrafter"/>
</dbReference>
<comment type="caution">
    <text evidence="3">The sequence shown here is derived from an EMBL/GenBank/DDBJ whole genome shotgun (WGS) entry which is preliminary data.</text>
</comment>
<protein>
    <submittedName>
        <fullName evidence="3">(Mediterranean fruit fly) hypothetical protein</fullName>
    </submittedName>
</protein>
<evidence type="ECO:0000256" key="1">
    <source>
        <dbReference type="SAM" id="MobiDB-lite"/>
    </source>
</evidence>
<dbReference type="InterPro" id="IPR045789">
    <property type="entry name" value="Insc_C"/>
</dbReference>
<dbReference type="GO" id="GO:0000132">
    <property type="term" value="P:establishment of mitotic spindle orientation"/>
    <property type="evidence" value="ECO:0007669"/>
    <property type="project" value="TreeGrafter"/>
</dbReference>
<dbReference type="EMBL" id="CAJHJT010000056">
    <property type="protein sequence ID" value="CAD7014071.1"/>
    <property type="molecule type" value="Genomic_DNA"/>
</dbReference>
<dbReference type="GO" id="GO:0008093">
    <property type="term" value="F:cytoskeletal anchor activity"/>
    <property type="evidence" value="ECO:0007669"/>
    <property type="project" value="TreeGrafter"/>
</dbReference>
<dbReference type="AlphaFoldDB" id="A0A811VG88"/>
<keyword evidence="4" id="KW-1185">Reference proteome</keyword>